<dbReference type="InterPro" id="IPR002656">
    <property type="entry name" value="Acyl_transf_3_dom"/>
</dbReference>
<dbReference type="eggNOG" id="KOG3700">
    <property type="taxonomic scope" value="Eukaryota"/>
</dbReference>
<reference evidence="6" key="2">
    <citation type="submission" date="2025-04" db="UniProtKB">
        <authorList>
            <consortium name="RefSeq"/>
        </authorList>
    </citation>
    <scope>IDENTIFICATION</scope>
    <source>
        <strain evidence="6">Aabys</strain>
    </source>
</reference>
<keyword evidence="1" id="KW-1133">Transmembrane helix</keyword>
<evidence type="ECO:0000259" key="3">
    <source>
        <dbReference type="SMART" id="SM00703"/>
    </source>
</evidence>
<accession>A0A1I8NCA0</accession>
<keyword evidence="1" id="KW-0472">Membrane</keyword>
<gene>
    <name evidence="4" type="primary">101893466</name>
    <name evidence="6" type="synonym">LOC101893466</name>
</gene>
<dbReference type="GO" id="GO:0016747">
    <property type="term" value="F:acyltransferase activity, transferring groups other than amino-acyl groups"/>
    <property type="evidence" value="ECO:0007669"/>
    <property type="project" value="InterPro"/>
</dbReference>
<feature type="transmembrane region" description="Helical" evidence="1">
    <location>
        <begin position="362"/>
        <end position="381"/>
    </location>
</feature>
<feature type="transmembrane region" description="Helical" evidence="1">
    <location>
        <begin position="542"/>
        <end position="561"/>
    </location>
</feature>
<organism evidence="4">
    <name type="scientific">Musca domestica</name>
    <name type="common">House fly</name>
    <dbReference type="NCBI Taxonomy" id="7370"/>
    <lineage>
        <taxon>Eukaryota</taxon>
        <taxon>Metazoa</taxon>
        <taxon>Ecdysozoa</taxon>
        <taxon>Arthropoda</taxon>
        <taxon>Hexapoda</taxon>
        <taxon>Insecta</taxon>
        <taxon>Pterygota</taxon>
        <taxon>Neoptera</taxon>
        <taxon>Endopterygota</taxon>
        <taxon>Diptera</taxon>
        <taxon>Brachycera</taxon>
        <taxon>Muscomorpha</taxon>
        <taxon>Muscoidea</taxon>
        <taxon>Muscidae</taxon>
        <taxon>Musca</taxon>
    </lineage>
</organism>
<reference evidence="4" key="1">
    <citation type="submission" date="2020-05" db="UniProtKB">
        <authorList>
            <consortium name="EnsemblMetazoa"/>
        </authorList>
    </citation>
    <scope>IDENTIFICATION</scope>
    <source>
        <strain evidence="4">Aabys</strain>
    </source>
</reference>
<feature type="transmembrane region" description="Helical" evidence="1">
    <location>
        <begin position="642"/>
        <end position="669"/>
    </location>
</feature>
<feature type="transmembrane region" description="Helical" evidence="1">
    <location>
        <begin position="619"/>
        <end position="636"/>
    </location>
</feature>
<dbReference type="Pfam" id="PF20146">
    <property type="entry name" value="NRF"/>
    <property type="match status" value="1"/>
</dbReference>
<feature type="transmembrane region" description="Helical" evidence="1">
    <location>
        <begin position="401"/>
        <end position="425"/>
    </location>
</feature>
<dbReference type="VEuPathDB" id="VectorBase:MDOA013736"/>
<protein>
    <submittedName>
        <fullName evidence="6">Nose resistant to fluoxetine protein 6</fullName>
    </submittedName>
</protein>
<feature type="transmembrane region" description="Helical" evidence="1">
    <location>
        <begin position="515"/>
        <end position="535"/>
    </location>
</feature>
<feature type="chain" id="PRO_5044561513" evidence="2">
    <location>
        <begin position="28"/>
        <end position="771"/>
    </location>
</feature>
<dbReference type="PANTHER" id="PTHR11161">
    <property type="entry name" value="O-ACYLTRANSFERASE"/>
    <property type="match status" value="1"/>
</dbReference>
<dbReference type="InterPro" id="IPR006621">
    <property type="entry name" value="Nose-resist-to-fluoxetine_N"/>
</dbReference>
<feature type="transmembrane region" description="Helical" evidence="1">
    <location>
        <begin position="717"/>
        <end position="742"/>
    </location>
</feature>
<name>A0A1I8NCA0_MUSDO</name>
<evidence type="ECO:0000313" key="5">
    <source>
        <dbReference type="Proteomes" id="UP001652621"/>
    </source>
</evidence>
<dbReference type="VEuPathDB" id="VectorBase:MDOMA2_011613"/>
<evidence type="ECO:0000313" key="4">
    <source>
        <dbReference type="EnsemblMetazoa" id="MDOA013736-PA"/>
    </source>
</evidence>
<feature type="transmembrane region" description="Helical" evidence="1">
    <location>
        <begin position="271"/>
        <end position="289"/>
    </location>
</feature>
<dbReference type="AlphaFoldDB" id="A0A1I8NCA0"/>
<feature type="transmembrane region" description="Helical" evidence="1">
    <location>
        <begin position="690"/>
        <end position="711"/>
    </location>
</feature>
<feature type="signal peptide" evidence="2">
    <location>
        <begin position="1"/>
        <end position="27"/>
    </location>
</feature>
<dbReference type="InterPro" id="IPR052728">
    <property type="entry name" value="O2_lipid_transport_reg"/>
</dbReference>
<dbReference type="GeneID" id="101893466"/>
<keyword evidence="2" id="KW-0732">Signal</keyword>
<evidence type="ECO:0000256" key="2">
    <source>
        <dbReference type="SAM" id="SignalP"/>
    </source>
</evidence>
<dbReference type="Pfam" id="PF01757">
    <property type="entry name" value="Acyl_transf_3"/>
    <property type="match status" value="1"/>
</dbReference>
<dbReference type="Proteomes" id="UP001652621">
    <property type="component" value="Unplaced"/>
</dbReference>
<proteinExistence type="predicted"/>
<feature type="transmembrane region" description="Helical" evidence="1">
    <location>
        <begin position="581"/>
        <end position="607"/>
    </location>
</feature>
<dbReference type="PANTHER" id="PTHR11161:SF15">
    <property type="entry name" value="GH19286P-RELATED"/>
    <property type="match status" value="1"/>
</dbReference>
<dbReference type="SMART" id="SM00703">
    <property type="entry name" value="NRF"/>
    <property type="match status" value="1"/>
</dbReference>
<keyword evidence="5" id="KW-1185">Reference proteome</keyword>
<dbReference type="OrthoDB" id="207378at2759"/>
<feature type="transmembrane region" description="Helical" evidence="1">
    <location>
        <begin position="454"/>
        <end position="475"/>
    </location>
</feature>
<dbReference type="KEGG" id="mde:101893466"/>
<dbReference type="RefSeq" id="XP_005177979.1">
    <property type="nucleotide sequence ID" value="XM_005177922.3"/>
</dbReference>
<sequence length="771" mass="88277">MGSRTVLAVSMWFSVVVVLFTTYPTHSLSTRQNVSLVLGQNSSVLEPYATIKNDTFERAVDAMAKARSQDDAVNYDLVAPRLEDHLERSSIIYGLVQVANESNVNPSCHRHLKSIRRGILRKEPWAIKALDASGNKPSGFIFGHNYWFGSKEGCGAVRKPVGITLSANHPRIMKLGIINDIAPFDMDYRVVYLKHHSPWQVEIKLMSEQIIHVGLCLPSSCDTPEIQNLMSHYIREGLFIENDIYDIQPEVVYMKDLKVAPDFFERQSFKLLSIFVAFILAMVLMASYLRSRSQTAAEEKSLDDADSPTTTAATGLDEDVLLSLWSFPKVRNFIMCFDMQENLRQMFSVRDSKPTEIPVINGLRSVCAVWILVFHVLWFMYFTVHNKAFLISYAEKTFFQYISSAALLVDVFFTISGFLQTYNFFRNAKKVEMIRNNSLGQNVKQFFKMSFHRYLRLVPLYLVVMAVVDLLFAYIGKTSVYDIHDKFDENCANYWWRNLFFIQNLFEHRDMCVNWTWSLACEMQYFLLATALLFLYTKYPRVVKTLTAVFLAGNIMWSYGIGMRTKFQLSFDTMFATGTDIYISPFVRILPYIIGAIAGWAFVEYNLRPADLSELQEKTCWHLSIFIFFVCMYSTIKRDISTLMAITLFVVGRILFSLAISWMIIGSATGRSTVWSRFLEAKAFQHFNRISYAIYLLNPFVIALFFSFTNSSTDADPLMLCVLCTGFTVIVYVVSVVFSVTFEVPFCNWSSQLLKGGSTPTVRSCSKVKSS</sequence>
<keyword evidence="1" id="KW-0812">Transmembrane</keyword>
<evidence type="ECO:0000313" key="6">
    <source>
        <dbReference type="RefSeq" id="XP_005177979.1"/>
    </source>
</evidence>
<dbReference type="EnsemblMetazoa" id="MDOA013736-RA">
    <property type="protein sequence ID" value="MDOA013736-PA"/>
    <property type="gene ID" value="MDOA013736"/>
</dbReference>
<feature type="domain" description="Nose resistant-to-fluoxetine protein N-terminal" evidence="3">
    <location>
        <begin position="105"/>
        <end position="248"/>
    </location>
</feature>
<evidence type="ECO:0000256" key="1">
    <source>
        <dbReference type="SAM" id="Phobius"/>
    </source>
</evidence>